<dbReference type="Pfam" id="PF00884">
    <property type="entry name" value="Sulfatase"/>
    <property type="match status" value="1"/>
</dbReference>
<dbReference type="PANTHER" id="PTHR43751">
    <property type="entry name" value="SULFATASE"/>
    <property type="match status" value="1"/>
</dbReference>
<gene>
    <name evidence="2" type="ORF">I7X12_18490</name>
</gene>
<dbReference type="EMBL" id="CP065856">
    <property type="protein sequence ID" value="QPV62690.1"/>
    <property type="molecule type" value="Genomic_DNA"/>
</dbReference>
<dbReference type="AlphaFoldDB" id="A0A7T3FXT3"/>
<dbReference type="SUPFAM" id="SSF53649">
    <property type="entry name" value="Alkaline phosphatase-like"/>
    <property type="match status" value="1"/>
</dbReference>
<dbReference type="KEGG" id="hlt:I7X12_18490"/>
<feature type="domain" description="Sulfatase N-terminal" evidence="1">
    <location>
        <begin position="4"/>
        <end position="334"/>
    </location>
</feature>
<dbReference type="Proteomes" id="UP000595001">
    <property type="component" value="Chromosome"/>
</dbReference>
<reference evidence="2 3" key="1">
    <citation type="submission" date="2020-12" db="EMBL/GenBank/DDBJ databases">
        <title>Halosimplex halophilum sp. nov. and Halosimplex salinum sp. nov., two new members of the genus Halosimplex.</title>
        <authorList>
            <person name="Cui H.L."/>
        </authorList>
    </citation>
    <scope>NUCLEOTIDE SEQUENCE [LARGE SCALE GENOMIC DNA]</scope>
    <source>
        <strain evidence="2 3">YGH94</strain>
    </source>
</reference>
<evidence type="ECO:0000259" key="1">
    <source>
        <dbReference type="Pfam" id="PF00884"/>
    </source>
</evidence>
<sequence>MNRPNIVWVTLDSVRQDHTSMAGYSRDTTPRIQRIADEPDGQAYRNCIGHSKSTLPASGAILTCTPPSHNTVGITGETVPGSIPTVAELLSDAGYHTACLSRNSFVSSATDLDRGFDQFQWLAASTIHRAGPRTLLKYFFNLRRHSAGLTTNTAKHATPFLMNEVAKRWLQSAADRSDPSFFYLHYNEPHRPYYPPLPYLDRYTDDLDVSPAEASERAMELHYSQKERIAFGDFTGEDLAVLKAMYDAEIAYTDEMIGRLFEFVRSLDIGETIFVVTADHGELFGELGLLGHNLALHDGLVNVPMITHGLDTTVESDDLIQHIDVMRTLLEIADADTVSTDGIDLRSGERDHAFSQREAGQFEPYLGHNPDFDTERYHETMLTAVRTQEFKHLTSERKSELFELPDEETDMAEDYPEVDGDLAAVAEEWLDTTAKPVTEGVEGEFTDAMERQLEDLGYV</sequence>
<accession>A0A7T3FXT3</accession>
<dbReference type="OrthoDB" id="3164at2157"/>
<evidence type="ECO:0000313" key="2">
    <source>
        <dbReference type="EMBL" id="QPV62690.1"/>
    </source>
</evidence>
<name>A0A7T3FXT3_9EURY</name>
<dbReference type="GeneID" id="60590525"/>
<dbReference type="InterPro" id="IPR052701">
    <property type="entry name" value="GAG_Ulvan_Degrading_Sulfatases"/>
</dbReference>
<dbReference type="Gene3D" id="3.40.720.10">
    <property type="entry name" value="Alkaline Phosphatase, subunit A"/>
    <property type="match status" value="1"/>
</dbReference>
<evidence type="ECO:0000313" key="3">
    <source>
        <dbReference type="Proteomes" id="UP000595001"/>
    </source>
</evidence>
<dbReference type="InterPro" id="IPR000917">
    <property type="entry name" value="Sulfatase_N"/>
</dbReference>
<organism evidence="2 3">
    <name type="scientific">Halosimplex litoreum</name>
    <dbReference type="NCBI Taxonomy" id="1198301"/>
    <lineage>
        <taxon>Archaea</taxon>
        <taxon>Methanobacteriati</taxon>
        <taxon>Methanobacteriota</taxon>
        <taxon>Stenosarchaea group</taxon>
        <taxon>Halobacteria</taxon>
        <taxon>Halobacteriales</taxon>
        <taxon>Haloarculaceae</taxon>
        <taxon>Halosimplex</taxon>
    </lineage>
</organism>
<dbReference type="PANTHER" id="PTHR43751:SF3">
    <property type="entry name" value="SULFATASE N-TERMINAL DOMAIN-CONTAINING PROTEIN"/>
    <property type="match status" value="1"/>
</dbReference>
<dbReference type="RefSeq" id="WP_198061488.1">
    <property type="nucleotide sequence ID" value="NZ_CP065856.1"/>
</dbReference>
<dbReference type="CDD" id="cd16148">
    <property type="entry name" value="sulfatase_like"/>
    <property type="match status" value="1"/>
</dbReference>
<dbReference type="InterPro" id="IPR017850">
    <property type="entry name" value="Alkaline_phosphatase_core_sf"/>
</dbReference>
<proteinExistence type="predicted"/>
<keyword evidence="3" id="KW-1185">Reference proteome</keyword>
<protein>
    <submittedName>
        <fullName evidence="2">Sulfatase</fullName>
    </submittedName>
</protein>